<name>X1I6H4_9ZZZZ</name>
<reference evidence="2" key="1">
    <citation type="journal article" date="2014" name="Front. Microbiol.">
        <title>High frequency of phylogenetically diverse reductive dehalogenase-homologous genes in deep subseafloor sedimentary metagenomes.</title>
        <authorList>
            <person name="Kawai M."/>
            <person name="Futagami T."/>
            <person name="Toyoda A."/>
            <person name="Takaki Y."/>
            <person name="Nishi S."/>
            <person name="Hori S."/>
            <person name="Arai W."/>
            <person name="Tsubouchi T."/>
            <person name="Morono Y."/>
            <person name="Uchiyama I."/>
            <person name="Ito T."/>
            <person name="Fujiyama A."/>
            <person name="Inagaki F."/>
            <person name="Takami H."/>
        </authorList>
    </citation>
    <scope>NUCLEOTIDE SEQUENCE</scope>
    <source>
        <strain evidence="2">Expedition CK06-06</strain>
    </source>
</reference>
<sequence length="111" mass="12657">IISEYTAAPIYMGDECTGSHEWLIEFEKAPADLDYFTSMLDNALCSINSDYEAKRYKSITLVMPTVRNLPRGTFYKWLKAKGKLGGQHKVPRLSNNRKIADEVLGMVHEEK</sequence>
<feature type="domain" description="GH3 C-terminal" evidence="1">
    <location>
        <begin position="2"/>
        <end position="98"/>
    </location>
</feature>
<accession>X1I6H4</accession>
<feature type="non-terminal residue" evidence="2">
    <location>
        <position position="1"/>
    </location>
</feature>
<protein>
    <recommendedName>
        <fullName evidence="1">GH3 C-terminal domain-containing protein</fullName>
    </recommendedName>
</protein>
<dbReference type="AlphaFoldDB" id="X1I6H4"/>
<gene>
    <name evidence="2" type="ORF">S03H2_40006</name>
</gene>
<comment type="caution">
    <text evidence="2">The sequence shown here is derived from an EMBL/GenBank/DDBJ whole genome shotgun (WGS) entry which is preliminary data.</text>
</comment>
<dbReference type="InterPro" id="IPR055378">
    <property type="entry name" value="GH3_C"/>
</dbReference>
<proteinExistence type="predicted"/>
<evidence type="ECO:0000313" key="2">
    <source>
        <dbReference type="EMBL" id="GAH53163.1"/>
    </source>
</evidence>
<dbReference type="Pfam" id="PF23572">
    <property type="entry name" value="GH3_C"/>
    <property type="match status" value="1"/>
</dbReference>
<dbReference type="EMBL" id="BARU01024774">
    <property type="protein sequence ID" value="GAH53163.1"/>
    <property type="molecule type" value="Genomic_DNA"/>
</dbReference>
<evidence type="ECO:0000259" key="1">
    <source>
        <dbReference type="Pfam" id="PF23572"/>
    </source>
</evidence>
<organism evidence="2">
    <name type="scientific">marine sediment metagenome</name>
    <dbReference type="NCBI Taxonomy" id="412755"/>
    <lineage>
        <taxon>unclassified sequences</taxon>
        <taxon>metagenomes</taxon>
        <taxon>ecological metagenomes</taxon>
    </lineage>
</organism>